<keyword evidence="2" id="KW-1185">Reference proteome</keyword>
<dbReference type="Proteomes" id="UP000198749">
    <property type="component" value="Unassembled WGS sequence"/>
</dbReference>
<sequence>MGKVFLWIAAVLLVVFTVKTQYLTSKTWEPFKQGCMAGGTATEEQCSCLSNYVHKHFSDNEVEQIMKGIITDPAMQQKVEGIVRVGSRECKNP</sequence>
<evidence type="ECO:0000313" key="2">
    <source>
        <dbReference type="Proteomes" id="UP000198749"/>
    </source>
</evidence>
<dbReference type="AlphaFoldDB" id="A0A1H9EP43"/>
<evidence type="ECO:0000313" key="1">
    <source>
        <dbReference type="EMBL" id="SEQ27526.1"/>
    </source>
</evidence>
<dbReference type="OrthoDB" id="6119887at2"/>
<protein>
    <submittedName>
        <fullName evidence="1">Uncharacterized protein</fullName>
    </submittedName>
</protein>
<accession>A0A1H9EP43</accession>
<reference evidence="2" key="1">
    <citation type="submission" date="2016-10" db="EMBL/GenBank/DDBJ databases">
        <authorList>
            <person name="Varghese N."/>
            <person name="Submissions S."/>
        </authorList>
    </citation>
    <scope>NUCLEOTIDE SEQUENCE [LARGE SCALE GENOMIC DNA]</scope>
    <source>
        <strain evidence="2">DSM 18887</strain>
    </source>
</reference>
<name>A0A1H9EP43_9GAMM</name>
<gene>
    <name evidence="1" type="ORF">SAMN03080615_01006</name>
</gene>
<proteinExistence type="predicted"/>
<dbReference type="RefSeq" id="WP_091354811.1">
    <property type="nucleotide sequence ID" value="NZ_AP025284.1"/>
</dbReference>
<organism evidence="1 2">
    <name type="scientific">Amphritea atlantica</name>
    <dbReference type="NCBI Taxonomy" id="355243"/>
    <lineage>
        <taxon>Bacteria</taxon>
        <taxon>Pseudomonadati</taxon>
        <taxon>Pseudomonadota</taxon>
        <taxon>Gammaproteobacteria</taxon>
        <taxon>Oceanospirillales</taxon>
        <taxon>Oceanospirillaceae</taxon>
        <taxon>Amphritea</taxon>
    </lineage>
</organism>
<dbReference type="EMBL" id="FOGB01000002">
    <property type="protein sequence ID" value="SEQ27526.1"/>
    <property type="molecule type" value="Genomic_DNA"/>
</dbReference>